<name>A0A151M2V9_ALLMI</name>
<proteinExistence type="predicted"/>
<evidence type="ECO:0000313" key="3">
    <source>
        <dbReference type="Proteomes" id="UP000050525"/>
    </source>
</evidence>
<dbReference type="AlphaFoldDB" id="A0A151M2V9"/>
<keyword evidence="3" id="KW-1185">Reference proteome</keyword>
<organism evidence="2 3">
    <name type="scientific">Alligator mississippiensis</name>
    <name type="common">American alligator</name>
    <dbReference type="NCBI Taxonomy" id="8496"/>
    <lineage>
        <taxon>Eukaryota</taxon>
        <taxon>Metazoa</taxon>
        <taxon>Chordata</taxon>
        <taxon>Craniata</taxon>
        <taxon>Vertebrata</taxon>
        <taxon>Euteleostomi</taxon>
        <taxon>Archelosauria</taxon>
        <taxon>Archosauria</taxon>
        <taxon>Crocodylia</taxon>
        <taxon>Alligatoridae</taxon>
        <taxon>Alligatorinae</taxon>
        <taxon>Alligator</taxon>
    </lineage>
</organism>
<evidence type="ECO:0000313" key="2">
    <source>
        <dbReference type="EMBL" id="KYO18854.1"/>
    </source>
</evidence>
<dbReference type="Proteomes" id="UP000050525">
    <property type="component" value="Unassembled WGS sequence"/>
</dbReference>
<comment type="caution">
    <text evidence="2">The sequence shown here is derived from an EMBL/GenBank/DDBJ whole genome shotgun (WGS) entry which is preliminary data.</text>
</comment>
<evidence type="ECO:0000256" key="1">
    <source>
        <dbReference type="SAM" id="MobiDB-lite"/>
    </source>
</evidence>
<accession>A0A151M2V9</accession>
<reference evidence="2 3" key="1">
    <citation type="journal article" date="2012" name="Genome Biol.">
        <title>Sequencing three crocodilian genomes to illuminate the evolution of archosaurs and amniotes.</title>
        <authorList>
            <person name="St John J.A."/>
            <person name="Braun E.L."/>
            <person name="Isberg S.R."/>
            <person name="Miles L.G."/>
            <person name="Chong A.Y."/>
            <person name="Gongora J."/>
            <person name="Dalzell P."/>
            <person name="Moran C."/>
            <person name="Bed'hom B."/>
            <person name="Abzhanov A."/>
            <person name="Burgess S.C."/>
            <person name="Cooksey A.M."/>
            <person name="Castoe T.A."/>
            <person name="Crawford N.G."/>
            <person name="Densmore L.D."/>
            <person name="Drew J.C."/>
            <person name="Edwards S.V."/>
            <person name="Faircloth B.C."/>
            <person name="Fujita M.K."/>
            <person name="Greenwold M.J."/>
            <person name="Hoffmann F.G."/>
            <person name="Howard J.M."/>
            <person name="Iguchi T."/>
            <person name="Janes D.E."/>
            <person name="Khan S.Y."/>
            <person name="Kohno S."/>
            <person name="de Koning A.J."/>
            <person name="Lance S.L."/>
            <person name="McCarthy F.M."/>
            <person name="McCormack J.E."/>
            <person name="Merchant M.E."/>
            <person name="Peterson D.G."/>
            <person name="Pollock D.D."/>
            <person name="Pourmand N."/>
            <person name="Raney B.J."/>
            <person name="Roessler K.A."/>
            <person name="Sanford J.R."/>
            <person name="Sawyer R.H."/>
            <person name="Schmidt C.J."/>
            <person name="Triplett E.W."/>
            <person name="Tuberville T.D."/>
            <person name="Venegas-Anaya M."/>
            <person name="Howard J.T."/>
            <person name="Jarvis E.D."/>
            <person name="Guillette L.J.Jr."/>
            <person name="Glenn T.C."/>
            <person name="Green R.E."/>
            <person name="Ray D.A."/>
        </authorList>
    </citation>
    <scope>NUCLEOTIDE SEQUENCE [LARGE SCALE GENOMIC DNA]</scope>
    <source>
        <strain evidence="2">KSC_2009_1</strain>
    </source>
</reference>
<feature type="region of interest" description="Disordered" evidence="1">
    <location>
        <begin position="68"/>
        <end position="134"/>
    </location>
</feature>
<gene>
    <name evidence="2" type="ORF">Y1Q_0009261</name>
</gene>
<protein>
    <submittedName>
        <fullName evidence="2">Uncharacterized protein</fullName>
    </submittedName>
</protein>
<sequence length="134" mass="14567">MDLLEGAPVPILVRCDVMELEYLQREEGHLLELEPYRVNVVIHQQSRKAKAGEIETSQGLVTQLAIEAEREEGETQTPSDCNQPPAIGETSDLEVGLNDSPREESGQSVAEEMETLGEKLKDIPEGAGALLTGA</sequence>
<dbReference type="EMBL" id="AKHW03006780">
    <property type="protein sequence ID" value="KYO18854.1"/>
    <property type="molecule type" value="Genomic_DNA"/>
</dbReference>